<dbReference type="OrthoDB" id="515401at2759"/>
<accession>A0A2I2FB01</accession>
<reference evidence="2 3" key="1">
    <citation type="submission" date="2017-12" db="EMBL/GenBank/DDBJ databases">
        <authorList>
            <consortium name="DOE Joint Genome Institute"/>
            <person name="Haridas S."/>
            <person name="Kjaerbolling I."/>
            <person name="Vesth T.C."/>
            <person name="Frisvad J.C."/>
            <person name="Nybo J.L."/>
            <person name="Theobald S."/>
            <person name="Kuo A."/>
            <person name="Bowyer P."/>
            <person name="Matsuda Y."/>
            <person name="Mondo S."/>
            <person name="Lyhne E.K."/>
            <person name="Kogle M.E."/>
            <person name="Clum A."/>
            <person name="Lipzen A."/>
            <person name="Salamov A."/>
            <person name="Ngan C.Y."/>
            <person name="Daum C."/>
            <person name="Chiniquy J."/>
            <person name="Barry K."/>
            <person name="LaButti K."/>
            <person name="Simmons B.A."/>
            <person name="Magnuson J.K."/>
            <person name="Mortensen U.H."/>
            <person name="Larsen T.O."/>
            <person name="Grigoriev I.V."/>
            <person name="Baker S.E."/>
            <person name="Andersen M.R."/>
            <person name="Nordberg H.P."/>
            <person name="Cantor M.N."/>
            <person name="Hua S.X."/>
        </authorList>
    </citation>
    <scope>NUCLEOTIDE SEQUENCE [LARGE SCALE GENOMIC DNA]</scope>
    <source>
        <strain evidence="2 3">CBS 102.13</strain>
    </source>
</reference>
<feature type="region of interest" description="Disordered" evidence="1">
    <location>
        <begin position="335"/>
        <end position="356"/>
    </location>
</feature>
<dbReference type="STRING" id="41067.A0A2I2FB01"/>
<dbReference type="InterPro" id="IPR011989">
    <property type="entry name" value="ARM-like"/>
</dbReference>
<protein>
    <submittedName>
        <fullName evidence="2">Uncharacterized protein</fullName>
    </submittedName>
</protein>
<evidence type="ECO:0000256" key="1">
    <source>
        <dbReference type="SAM" id="MobiDB-lite"/>
    </source>
</evidence>
<dbReference type="GeneID" id="36523641"/>
<dbReference type="SUPFAM" id="SSF48371">
    <property type="entry name" value="ARM repeat"/>
    <property type="match status" value="1"/>
</dbReference>
<dbReference type="RefSeq" id="XP_024671823.1">
    <property type="nucleotide sequence ID" value="XM_024816481.1"/>
</dbReference>
<keyword evidence="3" id="KW-1185">Reference proteome</keyword>
<organism evidence="2 3">
    <name type="scientific">Aspergillus candidus</name>
    <dbReference type="NCBI Taxonomy" id="41067"/>
    <lineage>
        <taxon>Eukaryota</taxon>
        <taxon>Fungi</taxon>
        <taxon>Dikarya</taxon>
        <taxon>Ascomycota</taxon>
        <taxon>Pezizomycotina</taxon>
        <taxon>Eurotiomycetes</taxon>
        <taxon>Eurotiomycetidae</taxon>
        <taxon>Eurotiales</taxon>
        <taxon>Aspergillaceae</taxon>
        <taxon>Aspergillus</taxon>
        <taxon>Aspergillus subgen. Circumdati</taxon>
    </lineage>
</organism>
<gene>
    <name evidence="2" type="ORF">BDW47DRAFT_126040</name>
</gene>
<proteinExistence type="predicted"/>
<evidence type="ECO:0000313" key="3">
    <source>
        <dbReference type="Proteomes" id="UP000234585"/>
    </source>
</evidence>
<dbReference type="EMBL" id="KZ559140">
    <property type="protein sequence ID" value="PLB37811.1"/>
    <property type="molecule type" value="Genomic_DNA"/>
</dbReference>
<dbReference type="Proteomes" id="UP000234585">
    <property type="component" value="Unassembled WGS sequence"/>
</dbReference>
<sequence>MNTTAHHHLTTIPWATLQHAYGPATDLPNQLLALQSPGKQARTDAYDQLYSNIYHQSDRYEATAYAVPYILSILASTATPDRPRLFCLLLDLALGIPADELPLGVNMRGASASGMSMYGDVSDGQIDYGVVAYDAVRAGVPLFWRCLEEEGTRDDGRVRAWAACALAYFPSEIEGSADIDRLLQLMDREADIEALASIMIALGLLIGSRDDGASPQVFETTATVSRLHTHSTNPHSLIRWAAAVALTRLQHHRPEHVEVITLALTDPSFIPAEYHSVFPFCEGDFSKYSAKILGGLDMDEYPHVVPAVLKVLPRLPLPNALNLAEVAMELAFGAMPDDEDEDDDGDDYDDDDEDGVSVERLSEVQRRTVMALAEWDDEEAWGTGIVGGILEDWNIRGGSRDECRRYIGLSTGL</sequence>
<name>A0A2I2FB01_ASPCN</name>
<dbReference type="AlphaFoldDB" id="A0A2I2FB01"/>
<feature type="compositionally biased region" description="Acidic residues" evidence="1">
    <location>
        <begin position="336"/>
        <end position="356"/>
    </location>
</feature>
<dbReference type="InterPro" id="IPR016024">
    <property type="entry name" value="ARM-type_fold"/>
</dbReference>
<evidence type="ECO:0000313" key="2">
    <source>
        <dbReference type="EMBL" id="PLB37811.1"/>
    </source>
</evidence>
<dbReference type="Gene3D" id="1.25.10.10">
    <property type="entry name" value="Leucine-rich Repeat Variant"/>
    <property type="match status" value="1"/>
</dbReference>